<dbReference type="OrthoDB" id="2081253at2"/>
<sequence length="167" mass="17558">MDAWIKIEDGQINGALRRLIALGRDASPAMRDIAAIGENSTRARFRSETGPDGVKWQPSLRAQLAGGRTLTKDGHLSGSINGRAGADFAEWGVNRIYAAIHQFGGTIRAKSGGALKFRLPGGGFAVVKAVKMPARPFLGVNADDRDDILDALARRINGAIGGASHAG</sequence>
<gene>
    <name evidence="1" type="ORF">GHK24_00035</name>
</gene>
<dbReference type="NCBIfam" id="TIGR01635">
    <property type="entry name" value="tail_comp_S"/>
    <property type="match status" value="1"/>
</dbReference>
<evidence type="ECO:0000313" key="1">
    <source>
        <dbReference type="EMBL" id="MQY50172.1"/>
    </source>
</evidence>
<protein>
    <submittedName>
        <fullName evidence="1">Phage virion morphogenesis protein</fullName>
    </submittedName>
</protein>
<name>A0A6L5JTL6_RHOTE</name>
<dbReference type="Proteomes" id="UP000480275">
    <property type="component" value="Unassembled WGS sequence"/>
</dbReference>
<comment type="caution">
    <text evidence="1">The sequence shown here is derived from an EMBL/GenBank/DDBJ whole genome shotgun (WGS) entry which is preliminary data.</text>
</comment>
<dbReference type="EMBL" id="WIXJ01000001">
    <property type="protein sequence ID" value="MQY50172.1"/>
    <property type="molecule type" value="Genomic_DNA"/>
</dbReference>
<evidence type="ECO:0000313" key="2">
    <source>
        <dbReference type="Proteomes" id="UP000480275"/>
    </source>
</evidence>
<reference evidence="1 2" key="1">
    <citation type="submission" date="2019-10" db="EMBL/GenBank/DDBJ databases">
        <title>Whole-genome sequence of the purple nonsulfur photosynthetic bacterium Rhodocyclus tenuis.</title>
        <authorList>
            <person name="Kyndt J.A."/>
            <person name="Meyer T.E."/>
        </authorList>
    </citation>
    <scope>NUCLEOTIDE SEQUENCE [LARGE SCALE GENOMIC DNA]</scope>
    <source>
        <strain evidence="1 2">DSM 110</strain>
    </source>
</reference>
<accession>A0A6L5JTL6</accession>
<proteinExistence type="predicted"/>
<dbReference type="InterPro" id="IPR006522">
    <property type="entry name" value="Phage_virion_morphogenesis"/>
</dbReference>
<organism evidence="1 2">
    <name type="scientific">Rhodocyclus tenuis</name>
    <name type="common">Rhodospirillum tenue</name>
    <dbReference type="NCBI Taxonomy" id="1066"/>
    <lineage>
        <taxon>Bacteria</taxon>
        <taxon>Pseudomonadati</taxon>
        <taxon>Pseudomonadota</taxon>
        <taxon>Betaproteobacteria</taxon>
        <taxon>Rhodocyclales</taxon>
        <taxon>Rhodocyclaceae</taxon>
        <taxon>Rhodocyclus</taxon>
    </lineage>
</organism>
<dbReference type="Pfam" id="PF05069">
    <property type="entry name" value="Phage_tail_S"/>
    <property type="match status" value="1"/>
</dbReference>
<dbReference type="AlphaFoldDB" id="A0A6L5JTL6"/>